<accession>A0A348G0W7</accession>
<dbReference type="FunFam" id="3.20.20.105:FF:000001">
    <property type="entry name" value="Queuine tRNA-ribosyltransferase"/>
    <property type="match status" value="1"/>
</dbReference>
<keyword evidence="3 7" id="KW-0808">Transferase</keyword>
<evidence type="ECO:0000256" key="2">
    <source>
        <dbReference type="ARBA" id="ARBA00022676"/>
    </source>
</evidence>
<feature type="region of interest" description="RNA binding" evidence="7">
    <location>
        <begin position="248"/>
        <end position="254"/>
    </location>
</feature>
<feature type="binding site" evidence="7">
    <location>
        <position position="217"/>
    </location>
    <ligand>
        <name>substrate</name>
    </ligand>
</feature>
<evidence type="ECO:0000256" key="7">
    <source>
        <dbReference type="HAMAP-Rule" id="MF_00168"/>
    </source>
</evidence>
<evidence type="ECO:0000256" key="3">
    <source>
        <dbReference type="ARBA" id="ARBA00022679"/>
    </source>
</evidence>
<dbReference type="KEGG" id="blag:BLTE_18850"/>
<keyword evidence="10" id="KW-1185">Reference proteome</keyword>
<keyword evidence="2 7" id="KW-0328">Glycosyltransferase</keyword>
<feature type="region of interest" description="RNA binding; important for wobble base 34 recognition" evidence="7">
    <location>
        <begin position="272"/>
        <end position="276"/>
    </location>
</feature>
<feature type="binding site" evidence="7">
    <location>
        <position position="146"/>
    </location>
    <ligand>
        <name>substrate</name>
    </ligand>
</feature>
<dbReference type="UniPathway" id="UPA00392"/>
<feature type="active site" description="Proton acceptor" evidence="7">
    <location>
        <position position="92"/>
    </location>
</feature>
<dbReference type="SUPFAM" id="SSF51713">
    <property type="entry name" value="tRNA-guanine transglycosylase"/>
    <property type="match status" value="1"/>
</dbReference>
<feature type="domain" description="tRNA-guanine(15) transglycosylase-like" evidence="8">
    <location>
        <begin position="14"/>
        <end position="367"/>
    </location>
</feature>
<dbReference type="InterPro" id="IPR002616">
    <property type="entry name" value="tRNA_ribo_trans-like"/>
</dbReference>
<feature type="binding site" evidence="7">
    <location>
        <begin position="92"/>
        <end position="96"/>
    </location>
    <ligand>
        <name>substrate</name>
    </ligand>
</feature>
<comment type="subunit">
    <text evidence="7">Homodimer. Within each dimer, one monomer is responsible for RNA recognition and catalysis, while the other monomer binds to the replacement base PreQ1.</text>
</comment>
<dbReference type="PANTHER" id="PTHR46499">
    <property type="entry name" value="QUEUINE TRNA-RIBOSYLTRANSFERASE"/>
    <property type="match status" value="1"/>
</dbReference>
<evidence type="ECO:0000256" key="5">
    <source>
        <dbReference type="ARBA" id="ARBA00022785"/>
    </source>
</evidence>
<protein>
    <recommendedName>
        <fullName evidence="7">Queuine tRNA-ribosyltransferase</fullName>
        <ecNumber evidence="7">2.4.2.29</ecNumber>
    </recommendedName>
    <alternativeName>
        <fullName evidence="7">Guanine insertion enzyme</fullName>
    </alternativeName>
    <alternativeName>
        <fullName evidence="7">tRNA-guanine transglycosylase</fullName>
    </alternativeName>
</protein>
<proteinExistence type="inferred from homology"/>
<dbReference type="GO" id="GO:0005829">
    <property type="term" value="C:cytosol"/>
    <property type="evidence" value="ECO:0007669"/>
    <property type="project" value="TreeGrafter"/>
</dbReference>
<dbReference type="AlphaFoldDB" id="A0A348G0W7"/>
<keyword evidence="5 7" id="KW-0671">Queuosine biosynthesis</keyword>
<comment type="caution">
    <text evidence="7">Lacks conserved residue(s) required for the propagation of feature annotation.</text>
</comment>
<comment type="catalytic activity">
    <reaction evidence="6 7">
        <text>7-aminomethyl-7-carbaguanine + guanosine(34) in tRNA = 7-aminomethyl-7-carbaguanosine(34) in tRNA + guanine</text>
        <dbReference type="Rhea" id="RHEA:24104"/>
        <dbReference type="Rhea" id="RHEA-COMP:10341"/>
        <dbReference type="Rhea" id="RHEA-COMP:10342"/>
        <dbReference type="ChEBI" id="CHEBI:16235"/>
        <dbReference type="ChEBI" id="CHEBI:58703"/>
        <dbReference type="ChEBI" id="CHEBI:74269"/>
        <dbReference type="ChEBI" id="CHEBI:82833"/>
        <dbReference type="EC" id="2.4.2.29"/>
    </reaction>
</comment>
<comment type="pathway">
    <text evidence="1 7">tRNA modification; tRNA-queuosine biosynthesis.</text>
</comment>
<comment type="function">
    <text evidence="7">Catalyzes the base-exchange of a guanine (G) residue with the queuine precursor 7-aminomethyl-7-deazaguanine (PreQ1) at position 34 (anticodon wobble position) in tRNAs with GU(N) anticodons (tRNA-Asp, -Asn, -His and -Tyr). Catalysis occurs through a double-displacement mechanism. The nucleophile active site attacks the C1' of nucleotide 34 to detach the guanine base from the RNA, forming a covalent enzyme-RNA intermediate. The proton acceptor active site deprotonates the incoming PreQ1, allowing a nucleophilic attack on the C1' of the ribose to form the product. After dissociation, two additional enzymatic reactions on the tRNA convert PreQ1 to queuine (Q), resulting in the hypermodified nucleoside queuosine (7-(((4,5-cis-dihydroxy-2-cyclopenten-1-yl)amino)methyl)-7-deazaguanosine).</text>
</comment>
<evidence type="ECO:0000313" key="10">
    <source>
        <dbReference type="Proteomes" id="UP000266934"/>
    </source>
</evidence>
<dbReference type="GO" id="GO:0008479">
    <property type="term" value="F:tRNA-guanosine(34) queuine transglycosylase activity"/>
    <property type="evidence" value="ECO:0007669"/>
    <property type="project" value="UniProtKB-UniRule"/>
</dbReference>
<organism evidence="9 10">
    <name type="scientific">Blastochloris tepida</name>
    <dbReference type="NCBI Taxonomy" id="2233851"/>
    <lineage>
        <taxon>Bacteria</taxon>
        <taxon>Pseudomonadati</taxon>
        <taxon>Pseudomonadota</taxon>
        <taxon>Alphaproteobacteria</taxon>
        <taxon>Hyphomicrobiales</taxon>
        <taxon>Blastochloridaceae</taxon>
        <taxon>Blastochloris</taxon>
    </lineage>
</organism>
<dbReference type="Gene3D" id="3.20.20.105">
    <property type="entry name" value="Queuine tRNA-ribosyltransferase-like"/>
    <property type="match status" value="1"/>
</dbReference>
<dbReference type="Pfam" id="PF01702">
    <property type="entry name" value="TGT"/>
    <property type="match status" value="1"/>
</dbReference>
<dbReference type="InterPro" id="IPR050076">
    <property type="entry name" value="ArchSynthase1/Queuine_TRR"/>
</dbReference>
<feature type="active site" description="Nucleophile" evidence="7">
    <location>
        <position position="267"/>
    </location>
</feature>
<dbReference type="InterPro" id="IPR004803">
    <property type="entry name" value="TGT"/>
</dbReference>
<dbReference type="RefSeq" id="WP_126399680.1">
    <property type="nucleotide sequence ID" value="NZ_AP018907.1"/>
</dbReference>
<dbReference type="NCBIfam" id="TIGR00430">
    <property type="entry name" value="Q_tRNA_tgt"/>
    <property type="match status" value="1"/>
</dbReference>
<dbReference type="InterPro" id="IPR036511">
    <property type="entry name" value="TGT-like_sf"/>
</dbReference>
<dbReference type="GO" id="GO:0008616">
    <property type="term" value="P:tRNA queuosine(34) biosynthetic process"/>
    <property type="evidence" value="ECO:0007669"/>
    <property type="project" value="UniProtKB-UniRule"/>
</dbReference>
<dbReference type="Proteomes" id="UP000266934">
    <property type="component" value="Chromosome"/>
</dbReference>
<sequence>MTAFSFRVRATDGTARLGEIATPRGVIRTPAFMPVGTQATVKAMYPEQVRALGADIILGNTYHLMLRPGAERVARLGGLHTFMDWPHPILTDSGGFQVMSLASLRKLDEDGVTFRSHLDGSEYRLTPERSIEIQGLLGADIQMQLDECLKLPAAREDIARAMELSLRWAERSRRAFEGQPEGRAIFGIVQGGDQPDLRVESAKALAGMDFHGLAVGGLAVGEPQEVMLAMIETVEPHLPAAKPRYLMGVGTPDDILEAASRGIDMFDCVMPTRAGRHATAFTRFGKINLRNARHAEDTRPLDPDSPSEPLRRWSRAYLHHLVRAEEMLAGMILTAVNIAYYQELMAGIRSAIAEGRLAAFREEVKAGWARGDLPAL</sequence>
<reference evidence="9 10" key="1">
    <citation type="submission" date="2018-08" db="EMBL/GenBank/DDBJ databases">
        <title>Complete genome sequencing of Blastochloris tepida GI.</title>
        <authorList>
            <person name="Tsukatani Y."/>
            <person name="Mori H."/>
        </authorList>
    </citation>
    <scope>NUCLEOTIDE SEQUENCE [LARGE SCALE GENOMIC DNA]</scope>
    <source>
        <strain evidence="9 10">GI</strain>
    </source>
</reference>
<evidence type="ECO:0000259" key="8">
    <source>
        <dbReference type="Pfam" id="PF01702"/>
    </source>
</evidence>
<feature type="binding site" evidence="7">
    <location>
        <position position="190"/>
    </location>
    <ligand>
        <name>substrate</name>
    </ligand>
</feature>
<name>A0A348G0W7_9HYPH</name>
<evidence type="ECO:0000256" key="4">
    <source>
        <dbReference type="ARBA" id="ARBA00022694"/>
    </source>
</evidence>
<evidence type="ECO:0000256" key="6">
    <source>
        <dbReference type="ARBA" id="ARBA00050112"/>
    </source>
</evidence>
<keyword evidence="4 7" id="KW-0819">tRNA processing</keyword>
<evidence type="ECO:0000313" key="9">
    <source>
        <dbReference type="EMBL" id="BBF93200.1"/>
    </source>
</evidence>
<dbReference type="EC" id="2.4.2.29" evidence="7"/>
<dbReference type="EMBL" id="AP018907">
    <property type="protein sequence ID" value="BBF93200.1"/>
    <property type="molecule type" value="Genomic_DNA"/>
</dbReference>
<evidence type="ECO:0000256" key="1">
    <source>
        <dbReference type="ARBA" id="ARBA00004691"/>
    </source>
</evidence>
<dbReference type="OrthoDB" id="9805417at2"/>
<gene>
    <name evidence="7 9" type="primary">tgt</name>
    <name evidence="9" type="ORF">BLTE_18850</name>
</gene>
<dbReference type="NCBIfam" id="TIGR00449">
    <property type="entry name" value="tgt_general"/>
    <property type="match status" value="1"/>
</dbReference>
<dbReference type="HAMAP" id="MF_00168">
    <property type="entry name" value="Q_tRNA_Tgt"/>
    <property type="match status" value="1"/>
</dbReference>
<dbReference type="PANTHER" id="PTHR46499:SF1">
    <property type="entry name" value="QUEUINE TRNA-RIBOSYLTRANSFERASE"/>
    <property type="match status" value="1"/>
</dbReference>
<comment type="similarity">
    <text evidence="7">Belongs to the queuine tRNA-ribosyltransferase family.</text>
</comment>